<dbReference type="EMBL" id="JABANE010000274">
    <property type="protein sequence ID" value="NME72984.1"/>
    <property type="molecule type" value="Genomic_DNA"/>
</dbReference>
<evidence type="ECO:0000313" key="1">
    <source>
        <dbReference type="EMBL" id="NME72984.1"/>
    </source>
</evidence>
<sequence>MKEVKGVDFNTIIPYTDIKQPEDLICDEIKYGKFETDSLIIERSTFYQVQTDKISGEVNEYDIKWVGPCEYELFPLTEKGHNMKVKVTEVSEDYYDCYTTSEIYGKKIRINKM</sequence>
<organism evidence="1 2">
    <name type="scientific">Flammeovirga aprica JL-4</name>
    <dbReference type="NCBI Taxonomy" id="694437"/>
    <lineage>
        <taxon>Bacteria</taxon>
        <taxon>Pseudomonadati</taxon>
        <taxon>Bacteroidota</taxon>
        <taxon>Cytophagia</taxon>
        <taxon>Cytophagales</taxon>
        <taxon>Flammeovirgaceae</taxon>
        <taxon>Flammeovirga</taxon>
    </lineage>
</organism>
<dbReference type="AlphaFoldDB" id="A0A7X9S290"/>
<accession>A0A7X9S290</accession>
<evidence type="ECO:0000313" key="2">
    <source>
        <dbReference type="Proteomes" id="UP000576082"/>
    </source>
</evidence>
<proteinExistence type="predicted"/>
<dbReference type="RefSeq" id="WP_169661136.1">
    <property type="nucleotide sequence ID" value="NZ_JABANE010000274.1"/>
</dbReference>
<comment type="caution">
    <text evidence="1">The sequence shown here is derived from an EMBL/GenBank/DDBJ whole genome shotgun (WGS) entry which is preliminary data.</text>
</comment>
<keyword evidence="2" id="KW-1185">Reference proteome</keyword>
<reference evidence="1 2" key="1">
    <citation type="submission" date="2020-04" db="EMBL/GenBank/DDBJ databases">
        <title>Flammeovirga sp. SR4, a novel species isolated from seawater.</title>
        <authorList>
            <person name="Wang X."/>
        </authorList>
    </citation>
    <scope>NUCLEOTIDE SEQUENCE [LARGE SCALE GENOMIC DNA]</scope>
    <source>
        <strain evidence="1 2">ATCC 23126</strain>
    </source>
</reference>
<gene>
    <name evidence="1" type="ORF">HHU12_33825</name>
</gene>
<protein>
    <submittedName>
        <fullName evidence="1">Uncharacterized protein</fullName>
    </submittedName>
</protein>
<dbReference type="Proteomes" id="UP000576082">
    <property type="component" value="Unassembled WGS sequence"/>
</dbReference>
<name>A0A7X9S290_9BACT</name>